<dbReference type="OrthoDB" id="26910at2157"/>
<dbReference type="Pfam" id="PF02913">
    <property type="entry name" value="FAD-oxidase_C"/>
    <property type="match status" value="1"/>
</dbReference>
<proteinExistence type="inferred from homology"/>
<keyword evidence="6 9" id="KW-0560">Oxidoreductase</keyword>
<dbReference type="InterPro" id="IPR004113">
    <property type="entry name" value="FAD-bd_oxidored_4_C"/>
</dbReference>
<dbReference type="FunFam" id="1.10.45.10:FF:000001">
    <property type="entry name" value="D-lactate dehydrogenase mitochondrial"/>
    <property type="match status" value="1"/>
</dbReference>
<dbReference type="InterPro" id="IPR016166">
    <property type="entry name" value="FAD-bd_PCMH"/>
</dbReference>
<evidence type="ECO:0000256" key="2">
    <source>
        <dbReference type="ARBA" id="ARBA00008000"/>
    </source>
</evidence>
<dbReference type="PANTHER" id="PTHR11748">
    <property type="entry name" value="D-LACTATE DEHYDROGENASE"/>
    <property type="match status" value="1"/>
</dbReference>
<dbReference type="PROSITE" id="PS51387">
    <property type="entry name" value="FAD_PCMH"/>
    <property type="match status" value="1"/>
</dbReference>
<dbReference type="InterPro" id="IPR016164">
    <property type="entry name" value="FAD-linked_Oxase-like_C"/>
</dbReference>
<dbReference type="InterPro" id="IPR006094">
    <property type="entry name" value="Oxid_FAD_bind_N"/>
</dbReference>
<feature type="domain" description="FAD-binding PCMH-type" evidence="8">
    <location>
        <begin position="34"/>
        <end position="214"/>
    </location>
</feature>
<accession>A1RU75</accession>
<dbReference type="Gene3D" id="3.30.465.10">
    <property type="match status" value="1"/>
</dbReference>
<dbReference type="HOGENOM" id="CLU_017779_9_2_2"/>
<dbReference type="EC" id="1.1.2.4" evidence="7"/>
<evidence type="ECO:0000256" key="1">
    <source>
        <dbReference type="ARBA" id="ARBA00001974"/>
    </source>
</evidence>
<name>A1RU75_PYRIL</name>
<reference evidence="9" key="1">
    <citation type="submission" date="2006-12" db="EMBL/GenBank/DDBJ databases">
        <title>Complete sequence of Pyrobaculum islandicum DSM 4184.</title>
        <authorList>
            <person name="Copeland A."/>
            <person name="Lucas S."/>
            <person name="Lapidus A."/>
            <person name="Barry K."/>
            <person name="Detter J.C."/>
            <person name="Glavina del Rio T."/>
            <person name="Dalin E."/>
            <person name="Tice H."/>
            <person name="Pitluck S."/>
            <person name="Meincke L."/>
            <person name="Brettin T."/>
            <person name="Bruce D."/>
            <person name="Han C."/>
            <person name="Tapia R."/>
            <person name="Gilna P."/>
            <person name="Schmutz J."/>
            <person name="Larimer F."/>
            <person name="Land M."/>
            <person name="Hauser L."/>
            <person name="Kyrpides N."/>
            <person name="Mikhailova N."/>
            <person name="Cozen A.E."/>
            <person name="Fitz-Gibbon S.T."/>
            <person name="House C.H."/>
            <person name="Saltikov C."/>
            <person name="Lowe T."/>
            <person name="Richardson P."/>
        </authorList>
    </citation>
    <scope>NUCLEOTIDE SEQUENCE [LARGE SCALE GENOMIC DNA]</scope>
    <source>
        <strain evidence="9">DSM 4184</strain>
    </source>
</reference>
<dbReference type="KEGG" id="pis:Pisl_1344"/>
<dbReference type="GeneID" id="4616501"/>
<evidence type="ECO:0000256" key="5">
    <source>
        <dbReference type="ARBA" id="ARBA00022946"/>
    </source>
</evidence>
<dbReference type="SUPFAM" id="SSF55103">
    <property type="entry name" value="FAD-linked oxidases, C-terminal domain"/>
    <property type="match status" value="1"/>
</dbReference>
<keyword evidence="3" id="KW-0285">Flavoprotein</keyword>
<dbReference type="AlphaFoldDB" id="A1RU75"/>
<evidence type="ECO:0000313" key="9">
    <source>
        <dbReference type="EMBL" id="ABL88507.1"/>
    </source>
</evidence>
<dbReference type="Proteomes" id="UP000002595">
    <property type="component" value="Chromosome"/>
</dbReference>
<keyword evidence="5" id="KW-0809">Transit peptide</keyword>
<dbReference type="Pfam" id="PF01565">
    <property type="entry name" value="FAD_binding_4"/>
    <property type="match status" value="1"/>
</dbReference>
<dbReference type="STRING" id="384616.Pisl_1344"/>
<dbReference type="InterPro" id="IPR016169">
    <property type="entry name" value="FAD-bd_PCMH_sub2"/>
</dbReference>
<dbReference type="RefSeq" id="WP_011763082.1">
    <property type="nucleotide sequence ID" value="NC_008701.1"/>
</dbReference>
<evidence type="ECO:0000256" key="3">
    <source>
        <dbReference type="ARBA" id="ARBA00022630"/>
    </source>
</evidence>
<dbReference type="GO" id="GO:1903457">
    <property type="term" value="P:lactate catabolic process"/>
    <property type="evidence" value="ECO:0007669"/>
    <property type="project" value="TreeGrafter"/>
</dbReference>
<dbReference type="PANTHER" id="PTHR11748:SF111">
    <property type="entry name" value="D-LACTATE DEHYDROGENASE, MITOCHONDRIAL-RELATED"/>
    <property type="match status" value="1"/>
</dbReference>
<keyword evidence="4" id="KW-0274">FAD</keyword>
<dbReference type="EMBL" id="CP000504">
    <property type="protein sequence ID" value="ABL88507.1"/>
    <property type="molecule type" value="Genomic_DNA"/>
</dbReference>
<evidence type="ECO:0000256" key="4">
    <source>
        <dbReference type="ARBA" id="ARBA00022827"/>
    </source>
</evidence>
<dbReference type="InterPro" id="IPR036318">
    <property type="entry name" value="FAD-bd_PCMH-like_sf"/>
</dbReference>
<dbReference type="GO" id="GO:0008720">
    <property type="term" value="F:D-lactate dehydrogenase (NAD+) activity"/>
    <property type="evidence" value="ECO:0007669"/>
    <property type="project" value="TreeGrafter"/>
</dbReference>
<dbReference type="GO" id="GO:0004458">
    <property type="term" value="F:D-lactate dehydrogenase (cytochrome) activity"/>
    <property type="evidence" value="ECO:0007669"/>
    <property type="project" value="UniProtKB-EC"/>
</dbReference>
<dbReference type="Gene3D" id="1.10.45.10">
    <property type="entry name" value="Vanillyl-alcohol Oxidase, Chain A, domain 4"/>
    <property type="match status" value="1"/>
</dbReference>
<gene>
    <name evidence="9" type="ordered locus">Pisl_1344</name>
</gene>
<organism evidence="9 10">
    <name type="scientific">Pyrobaculum islandicum (strain DSM 4184 / JCM 9189 / GEO3)</name>
    <dbReference type="NCBI Taxonomy" id="384616"/>
    <lineage>
        <taxon>Archaea</taxon>
        <taxon>Thermoproteota</taxon>
        <taxon>Thermoprotei</taxon>
        <taxon>Thermoproteales</taxon>
        <taxon>Thermoproteaceae</taxon>
        <taxon>Pyrobaculum</taxon>
    </lineage>
</organism>
<evidence type="ECO:0000256" key="6">
    <source>
        <dbReference type="ARBA" id="ARBA00023002"/>
    </source>
</evidence>
<dbReference type="InterPro" id="IPR016171">
    <property type="entry name" value="Vanillyl_alc_oxidase_C-sub2"/>
</dbReference>
<sequence length="460" mass="51158">MSVTVDLEKRLGKEKVIRDPDILRIYARDPTLLEYQLPLAVVYAESVNDVVEVVKFAIENKLYITPVFHSTSLSGNAATTAQKTIVLSSEKMNRILEVSEVDWLATVEPGIRIDEFNLELMRYGLQWPVDPASSKTASVGGTIINGGGGMRGAKYGPASHWVLGLEAVIGTGEIIRVGCRTVKCREGYDILHLFVGSEGTLGIITKAMLRLAPLPESFVGVVAQFEDVVSLAKAVVESRRRRLWLLVAEFMDDDSSEFVGLERKYTLWLGIDATKGSEDVMLTRLREVIDKVGGKISAEARDWGTFFKLLGPRRLLYPASVKKAIEQYGGDALVLIGDVAVPFSKLPEALQEMKQTAKDYGIPTIFGGHVGDGNIHPILWFNKSDEIQKKKVAELYERFDEIALRHEGTISAEHGIGLHKKEFLKKTYEAKNSAAVLRIFREIKRIFDPYGIFNPGKIFD</sequence>
<dbReference type="GO" id="GO:0071949">
    <property type="term" value="F:FAD binding"/>
    <property type="evidence" value="ECO:0007669"/>
    <property type="project" value="InterPro"/>
</dbReference>
<dbReference type="Gene3D" id="3.30.70.2740">
    <property type="match status" value="1"/>
</dbReference>
<comment type="cofactor">
    <cofactor evidence="1">
        <name>FAD</name>
        <dbReference type="ChEBI" id="CHEBI:57692"/>
    </cofactor>
</comment>
<protein>
    <recommendedName>
        <fullName evidence="7">D-lactate dehydrogenase (cytochrome)</fullName>
        <ecNumber evidence="7">1.1.2.4</ecNumber>
    </recommendedName>
</protein>
<keyword evidence="10" id="KW-1185">Reference proteome</keyword>
<evidence type="ECO:0000313" key="10">
    <source>
        <dbReference type="Proteomes" id="UP000002595"/>
    </source>
</evidence>
<dbReference type="eggNOG" id="arCOG00337">
    <property type="taxonomic scope" value="Archaea"/>
</dbReference>
<dbReference type="FunFam" id="3.30.70.2740:FF:000001">
    <property type="entry name" value="D-lactate dehydrogenase mitochondrial"/>
    <property type="match status" value="1"/>
</dbReference>
<dbReference type="SUPFAM" id="SSF56176">
    <property type="entry name" value="FAD-binding/transporter-associated domain-like"/>
    <property type="match status" value="1"/>
</dbReference>
<evidence type="ECO:0000259" key="8">
    <source>
        <dbReference type="PROSITE" id="PS51387"/>
    </source>
</evidence>
<evidence type="ECO:0000256" key="7">
    <source>
        <dbReference type="ARBA" id="ARBA00038897"/>
    </source>
</evidence>
<comment type="similarity">
    <text evidence="2">Belongs to the FAD-binding oxidoreductase/transferase type 4 family.</text>
</comment>